<accession>A0A2G8LJZ5</accession>
<proteinExistence type="predicted"/>
<protein>
    <submittedName>
        <fullName evidence="1">Uncharacterized protein</fullName>
    </submittedName>
</protein>
<keyword evidence="2" id="KW-1185">Reference proteome</keyword>
<dbReference type="AlphaFoldDB" id="A0A2G8LJZ5"/>
<name>A0A2G8LJZ5_STIJA</name>
<dbReference type="OrthoDB" id="6089613at2759"/>
<dbReference type="Proteomes" id="UP000230750">
    <property type="component" value="Unassembled WGS sequence"/>
</dbReference>
<dbReference type="EMBL" id="MRZV01000053">
    <property type="protein sequence ID" value="PIK60571.1"/>
    <property type="molecule type" value="Genomic_DNA"/>
</dbReference>
<evidence type="ECO:0000313" key="1">
    <source>
        <dbReference type="EMBL" id="PIK60571.1"/>
    </source>
</evidence>
<sequence length="179" mass="19858">MAQGTFHGLGTIAVVTPLSQKPCKPIPRAHVTTEEIAKVGGINIEFFKIPPATTPLTYLPIIHVSIEDPTSQLDILWKTSLLLHIPRPAWSGMMQMLHHGQYPGQSSVTFLPMIDLDPSDPSCIYSTMKFVSSRAKQQNVTPILTFDQPLYWKAMTIIQSQPVCSDLKRVVLRLGGCHI</sequence>
<evidence type="ECO:0000313" key="2">
    <source>
        <dbReference type="Proteomes" id="UP000230750"/>
    </source>
</evidence>
<comment type="caution">
    <text evidence="1">The sequence shown here is derived from an EMBL/GenBank/DDBJ whole genome shotgun (WGS) entry which is preliminary data.</text>
</comment>
<gene>
    <name evidence="1" type="ORF">BSL78_02507</name>
</gene>
<dbReference type="PANTHER" id="PTHR46704:SF1">
    <property type="entry name" value="TELOMERE LENGTH REGULATION PROTEIN TEL2 HOMOLOG"/>
    <property type="match status" value="1"/>
</dbReference>
<reference evidence="1 2" key="1">
    <citation type="journal article" date="2017" name="PLoS Biol.">
        <title>The sea cucumber genome provides insights into morphological evolution and visceral regeneration.</title>
        <authorList>
            <person name="Zhang X."/>
            <person name="Sun L."/>
            <person name="Yuan J."/>
            <person name="Sun Y."/>
            <person name="Gao Y."/>
            <person name="Zhang L."/>
            <person name="Li S."/>
            <person name="Dai H."/>
            <person name="Hamel J.F."/>
            <person name="Liu C."/>
            <person name="Yu Y."/>
            <person name="Liu S."/>
            <person name="Lin W."/>
            <person name="Guo K."/>
            <person name="Jin S."/>
            <person name="Xu P."/>
            <person name="Storey K.B."/>
            <person name="Huan P."/>
            <person name="Zhang T."/>
            <person name="Zhou Y."/>
            <person name="Zhang J."/>
            <person name="Lin C."/>
            <person name="Li X."/>
            <person name="Xing L."/>
            <person name="Huo D."/>
            <person name="Sun M."/>
            <person name="Wang L."/>
            <person name="Mercier A."/>
            <person name="Li F."/>
            <person name="Yang H."/>
            <person name="Xiang J."/>
        </authorList>
    </citation>
    <scope>NUCLEOTIDE SEQUENCE [LARGE SCALE GENOMIC DNA]</scope>
    <source>
        <strain evidence="1">Shaxun</strain>
        <tissue evidence="1">Muscle</tissue>
    </source>
</reference>
<dbReference type="PANTHER" id="PTHR46704">
    <property type="entry name" value="CXC DOMAIN-CONTAINING PROTEIN-RELATED"/>
    <property type="match status" value="1"/>
</dbReference>
<organism evidence="1 2">
    <name type="scientific">Stichopus japonicus</name>
    <name type="common">Sea cucumber</name>
    <dbReference type="NCBI Taxonomy" id="307972"/>
    <lineage>
        <taxon>Eukaryota</taxon>
        <taxon>Metazoa</taxon>
        <taxon>Echinodermata</taxon>
        <taxon>Eleutherozoa</taxon>
        <taxon>Echinozoa</taxon>
        <taxon>Holothuroidea</taxon>
        <taxon>Aspidochirotacea</taxon>
        <taxon>Aspidochirotida</taxon>
        <taxon>Stichopodidae</taxon>
        <taxon>Apostichopus</taxon>
    </lineage>
</organism>